<evidence type="ECO:0000313" key="3">
    <source>
        <dbReference type="Proteomes" id="UP000054007"/>
    </source>
</evidence>
<evidence type="ECO:0000256" key="1">
    <source>
        <dbReference type="SAM" id="MobiDB-lite"/>
    </source>
</evidence>
<organism evidence="2 3">
    <name type="scientific">Cylindrobasidium torrendii FP15055 ss-10</name>
    <dbReference type="NCBI Taxonomy" id="1314674"/>
    <lineage>
        <taxon>Eukaryota</taxon>
        <taxon>Fungi</taxon>
        <taxon>Dikarya</taxon>
        <taxon>Basidiomycota</taxon>
        <taxon>Agaricomycotina</taxon>
        <taxon>Agaricomycetes</taxon>
        <taxon>Agaricomycetidae</taxon>
        <taxon>Agaricales</taxon>
        <taxon>Marasmiineae</taxon>
        <taxon>Physalacriaceae</taxon>
        <taxon>Cylindrobasidium</taxon>
    </lineage>
</organism>
<dbReference type="EMBL" id="KN880626">
    <property type="protein sequence ID" value="KIY64635.1"/>
    <property type="molecule type" value="Genomic_DNA"/>
</dbReference>
<feature type="region of interest" description="Disordered" evidence="1">
    <location>
        <begin position="211"/>
        <end position="293"/>
    </location>
</feature>
<gene>
    <name evidence="2" type="ORF">CYLTODRAFT_425044</name>
</gene>
<evidence type="ECO:0000313" key="2">
    <source>
        <dbReference type="EMBL" id="KIY64635.1"/>
    </source>
</evidence>
<keyword evidence="3" id="KW-1185">Reference proteome</keyword>
<proteinExistence type="predicted"/>
<accession>A0A0D7B366</accession>
<name>A0A0D7B366_9AGAR</name>
<dbReference type="AlphaFoldDB" id="A0A0D7B366"/>
<dbReference type="Proteomes" id="UP000054007">
    <property type="component" value="Unassembled WGS sequence"/>
</dbReference>
<reference evidence="2 3" key="1">
    <citation type="journal article" date="2015" name="Fungal Genet. Biol.">
        <title>Evolution of novel wood decay mechanisms in Agaricales revealed by the genome sequences of Fistulina hepatica and Cylindrobasidium torrendii.</title>
        <authorList>
            <person name="Floudas D."/>
            <person name="Held B.W."/>
            <person name="Riley R."/>
            <person name="Nagy L.G."/>
            <person name="Koehler G."/>
            <person name="Ransdell A.S."/>
            <person name="Younus H."/>
            <person name="Chow J."/>
            <person name="Chiniquy J."/>
            <person name="Lipzen A."/>
            <person name="Tritt A."/>
            <person name="Sun H."/>
            <person name="Haridas S."/>
            <person name="LaButti K."/>
            <person name="Ohm R.A."/>
            <person name="Kues U."/>
            <person name="Blanchette R.A."/>
            <person name="Grigoriev I.V."/>
            <person name="Minto R.E."/>
            <person name="Hibbett D.S."/>
        </authorList>
    </citation>
    <scope>NUCLEOTIDE SEQUENCE [LARGE SCALE GENOMIC DNA]</scope>
    <source>
        <strain evidence="2 3">FP15055 ss-10</strain>
    </source>
</reference>
<sequence length="293" mass="33200">MTTPYTEDCISLTGVFGEPVGFPIYTDPLDTPLRLHELASGMEPGEMIKNLYRPGNYLYLQRDFGAKVFFREYAFVPLDGTLQAMIDTYQNNQQKLYEDRARIKVNSDTLECTFVISSASQPLFLRHPVTGIITKHEPPYPAFPTIRLRTADPVMVAAKACSQLMSPFERPALLRQFRRAQSHFFHNPPMRWFDPPGYPVVPKPPLIAAPPWAKASPQSSCLAQPVKPASRPRGAPPPRLRKRQRDTAPSEECSPPKRSRQIPCLPIRRNPPRAAKTKGRENMAAPKRRRRAT</sequence>
<protein>
    <submittedName>
        <fullName evidence="2">Uncharacterized protein</fullName>
    </submittedName>
</protein>